<dbReference type="Pfam" id="PF08740">
    <property type="entry name" value="BCS1_N"/>
    <property type="match status" value="2"/>
</dbReference>
<dbReference type="GeneID" id="42003164"/>
<dbReference type="AlphaFoldDB" id="A0A507C8T5"/>
<evidence type="ECO:0000313" key="15">
    <source>
        <dbReference type="EMBL" id="TPX35748.1"/>
    </source>
</evidence>
<evidence type="ECO:0000259" key="13">
    <source>
        <dbReference type="SMART" id="SM00382"/>
    </source>
</evidence>
<dbReference type="OrthoDB" id="10251412at2759"/>
<comment type="catalytic activity">
    <reaction evidence="11">
        <text>ATP + H2O = ADP + phosphate + H(+)</text>
        <dbReference type="Rhea" id="RHEA:13065"/>
        <dbReference type="ChEBI" id="CHEBI:15377"/>
        <dbReference type="ChEBI" id="CHEBI:15378"/>
        <dbReference type="ChEBI" id="CHEBI:30616"/>
        <dbReference type="ChEBI" id="CHEBI:43474"/>
        <dbReference type="ChEBI" id="CHEBI:456216"/>
    </reaction>
    <physiologicalReaction direction="left-to-right" evidence="11">
        <dbReference type="Rhea" id="RHEA:13066"/>
    </physiologicalReaction>
</comment>
<keyword evidence="16" id="KW-1185">Reference proteome</keyword>
<dbReference type="Pfam" id="PF00004">
    <property type="entry name" value="AAA"/>
    <property type="match status" value="2"/>
</dbReference>
<comment type="subcellular location">
    <subcellularLocation>
        <location evidence="1">Mitochondrion inner membrane</location>
        <topology evidence="1">Single-pass membrane protein</topology>
    </subcellularLocation>
</comment>
<dbReference type="InterPro" id="IPR003959">
    <property type="entry name" value="ATPase_AAA_core"/>
</dbReference>
<evidence type="ECO:0000256" key="2">
    <source>
        <dbReference type="ARBA" id="ARBA00007448"/>
    </source>
</evidence>
<dbReference type="GO" id="GO:0016887">
    <property type="term" value="F:ATP hydrolysis activity"/>
    <property type="evidence" value="ECO:0007669"/>
    <property type="project" value="InterPro"/>
</dbReference>
<protein>
    <recommendedName>
        <fullName evidence="17">AAA+ ATPase domain-containing protein</fullName>
    </recommendedName>
</protein>
<dbReference type="InterPro" id="IPR014851">
    <property type="entry name" value="BCS1_N"/>
</dbReference>
<organism evidence="15 16">
    <name type="scientific">Synchytrium microbalum</name>
    <dbReference type="NCBI Taxonomy" id="1806994"/>
    <lineage>
        <taxon>Eukaryota</taxon>
        <taxon>Fungi</taxon>
        <taxon>Fungi incertae sedis</taxon>
        <taxon>Chytridiomycota</taxon>
        <taxon>Chytridiomycota incertae sedis</taxon>
        <taxon>Chytridiomycetes</taxon>
        <taxon>Synchytriales</taxon>
        <taxon>Synchytriaceae</taxon>
        <taxon>Synchytrium</taxon>
    </lineage>
</organism>
<dbReference type="GO" id="GO:0005743">
    <property type="term" value="C:mitochondrial inner membrane"/>
    <property type="evidence" value="ECO:0007669"/>
    <property type="project" value="UniProtKB-SubCell"/>
</dbReference>
<name>A0A507C8T5_9FUNG</name>
<dbReference type="InterPro" id="IPR057495">
    <property type="entry name" value="AAA_lid_BCS1"/>
</dbReference>
<feature type="region of interest" description="Disordered" evidence="12">
    <location>
        <begin position="877"/>
        <end position="902"/>
    </location>
</feature>
<evidence type="ECO:0000256" key="6">
    <source>
        <dbReference type="ARBA" id="ARBA00022801"/>
    </source>
</evidence>
<keyword evidence="4" id="KW-0547">Nucleotide-binding</keyword>
<evidence type="ECO:0000256" key="3">
    <source>
        <dbReference type="ARBA" id="ARBA00022692"/>
    </source>
</evidence>
<evidence type="ECO:0000256" key="12">
    <source>
        <dbReference type="SAM" id="MobiDB-lite"/>
    </source>
</evidence>
<feature type="domain" description="BCS1 N-terminal" evidence="14">
    <location>
        <begin position="586"/>
        <end position="776"/>
    </location>
</feature>
<comment type="caution">
    <text evidence="15">The sequence shown here is derived from an EMBL/GenBank/DDBJ whole genome shotgun (WGS) entry which is preliminary data.</text>
</comment>
<evidence type="ECO:0000256" key="5">
    <source>
        <dbReference type="ARBA" id="ARBA00022792"/>
    </source>
</evidence>
<dbReference type="InterPro" id="IPR050747">
    <property type="entry name" value="Mitochondrial_chaperone_BCS1"/>
</dbReference>
<dbReference type="Gene3D" id="3.40.50.300">
    <property type="entry name" value="P-loop containing nucleotide triphosphate hydrolases"/>
    <property type="match status" value="2"/>
</dbReference>
<feature type="domain" description="AAA+ ATPase" evidence="13">
    <location>
        <begin position="261"/>
        <end position="394"/>
    </location>
</feature>
<feature type="domain" description="BCS1 N-terminal" evidence="14">
    <location>
        <begin position="44"/>
        <end position="230"/>
    </location>
</feature>
<dbReference type="GO" id="GO:0005524">
    <property type="term" value="F:ATP binding"/>
    <property type="evidence" value="ECO:0007669"/>
    <property type="project" value="UniProtKB-KW"/>
</dbReference>
<dbReference type="InterPro" id="IPR027417">
    <property type="entry name" value="P-loop_NTPase"/>
</dbReference>
<comment type="similarity">
    <text evidence="2">Belongs to the AAA ATPase family. BCS1 subfamily.</text>
</comment>
<dbReference type="InterPro" id="IPR003593">
    <property type="entry name" value="AAA+_ATPase"/>
</dbReference>
<keyword evidence="6" id="KW-0378">Hydrolase</keyword>
<keyword evidence="9" id="KW-0496">Mitochondrion</keyword>
<feature type="domain" description="AAA+ ATPase" evidence="13">
    <location>
        <begin position="807"/>
        <end position="956"/>
    </location>
</feature>
<evidence type="ECO:0000259" key="14">
    <source>
        <dbReference type="SMART" id="SM01024"/>
    </source>
</evidence>
<keyword evidence="8" id="KW-1133">Transmembrane helix</keyword>
<gene>
    <name evidence="15" type="ORF">SmJEL517_g01939</name>
</gene>
<keyword evidence="3" id="KW-0812">Transmembrane</keyword>
<proteinExistence type="inferred from homology"/>
<reference evidence="15 16" key="1">
    <citation type="journal article" date="2019" name="Sci. Rep.">
        <title>Comparative genomics of chytrid fungi reveal insights into the obligate biotrophic and pathogenic lifestyle of Synchytrium endobioticum.</title>
        <authorList>
            <person name="van de Vossenberg B.T.L.H."/>
            <person name="Warris S."/>
            <person name="Nguyen H.D.T."/>
            <person name="van Gent-Pelzer M.P.E."/>
            <person name="Joly D.L."/>
            <person name="van de Geest H.C."/>
            <person name="Bonants P.J.M."/>
            <person name="Smith D.S."/>
            <person name="Levesque C.A."/>
            <person name="van der Lee T.A.J."/>
        </authorList>
    </citation>
    <scope>NUCLEOTIDE SEQUENCE [LARGE SCALE GENOMIC DNA]</scope>
    <source>
        <strain evidence="15 16">JEL517</strain>
    </source>
</reference>
<evidence type="ECO:0008006" key="17">
    <source>
        <dbReference type="Google" id="ProtNLM"/>
    </source>
</evidence>
<dbReference type="Pfam" id="PF25426">
    <property type="entry name" value="AAA_lid_BCS1"/>
    <property type="match status" value="2"/>
</dbReference>
<dbReference type="PANTHER" id="PTHR23070">
    <property type="entry name" value="BCS1 AAA-TYPE ATPASE"/>
    <property type="match status" value="1"/>
</dbReference>
<evidence type="ECO:0000256" key="9">
    <source>
        <dbReference type="ARBA" id="ARBA00023128"/>
    </source>
</evidence>
<evidence type="ECO:0000256" key="7">
    <source>
        <dbReference type="ARBA" id="ARBA00022840"/>
    </source>
</evidence>
<evidence type="ECO:0000313" key="16">
    <source>
        <dbReference type="Proteomes" id="UP000319731"/>
    </source>
</evidence>
<evidence type="ECO:0000256" key="1">
    <source>
        <dbReference type="ARBA" id="ARBA00004434"/>
    </source>
</evidence>
<dbReference type="EMBL" id="QEAO01000007">
    <property type="protein sequence ID" value="TPX35748.1"/>
    <property type="molecule type" value="Genomic_DNA"/>
</dbReference>
<dbReference type="SUPFAM" id="SSF52540">
    <property type="entry name" value="P-loop containing nucleoside triphosphate hydrolases"/>
    <property type="match status" value="2"/>
</dbReference>
<evidence type="ECO:0000256" key="8">
    <source>
        <dbReference type="ARBA" id="ARBA00022989"/>
    </source>
</evidence>
<dbReference type="SMART" id="SM01024">
    <property type="entry name" value="BCS1_N"/>
    <property type="match status" value="2"/>
</dbReference>
<evidence type="ECO:0000256" key="10">
    <source>
        <dbReference type="ARBA" id="ARBA00023136"/>
    </source>
</evidence>
<keyword evidence="7" id="KW-0067">ATP-binding</keyword>
<dbReference type="RefSeq" id="XP_031026180.1">
    <property type="nucleotide sequence ID" value="XM_031167867.1"/>
</dbReference>
<dbReference type="STRING" id="1806994.A0A507C8T5"/>
<evidence type="ECO:0000256" key="11">
    <source>
        <dbReference type="ARBA" id="ARBA00048778"/>
    </source>
</evidence>
<keyword evidence="5" id="KW-0999">Mitochondrion inner membrane</keyword>
<sequence>MTAGLISTFLFDNSTRNAFDFKNAPSIPNVLANESIFLSGVGLMVVTAVYNYCRDRLATIQAFVWDYFHTSAVIDEADETFYHVAQYLSQQETLMSTVRRRLVRTNLPQESDEYQDQSTTKHSYSLVPDCGEYQLEIRGRKIAISVRTEENESGGLNETKYGQVLAVSKRTRRVICLTTFGRDDKVLKEFIDMACESSLMKQQGKTFMFSPRYDSWYRNCSREPRSLDSVVLRAGLKDEILMDVQKFLGSEEYYRNVGIPYRRGYLLYGPPGTGKTSFLVALAGMLKRPVALLSLNSPSMDDNDLANLMASAPKNALIVFEDVDCCTGPALSNGPTGAAATSNVTLSGLLNAIDGIRAQEGHILFMSANRPDKLPSSLLRPGRVDKKFQFGFASREQIHRLFVRFFGTVMESYETCSDHGWAVANKLKEDRLTTAQLQGLFMAHRDTPEEIINHVDDFLLSVDREAVEIKESQLANDLSCGKVGSLASADEIEVNGGEEERGVDAVAILLDLHYISFIIFGTKLLSAQYPMATMLQQLYMSGSSLLANGSSSFEERVFPTSQQQVFGGQQPPSFGSGLFSAGVGIWICSALLSIVRDWLYKVVAAIQDQLHTQILCEEGDEIYDQLSEYLAESKTLMSSVRRRVAKSKDPDFHEYNNLFKTRREINLIPDCGNYVLRNYHGKDVSVEILLQKDDGTTHGLRYKNVMNMSSDDKNQRSKRAMRLSVLGRDDQALRALIEDAADESHKKWAGKIWIFTARYDRWMRTLPKAPRPLDSVILRDGVKEDIIEDVQSFLNSESWYTETGIPYRRGYLLHGPPGTGKTSFILALAGYLRRPVCIMSLSAPSGSDRELAHLLSSSPRGAFLVLEDVDVGMTSVSGGSGQINRVNNTSSSPFHGGSNSNNQQGLTLSGVLNALDGAEAQDNRIIFMTANRPDTLPPAMLRPGRVDRKCAFHFADRDQIMKMYTRFFAKELGDDVALRVAADVADLIPAHRLSTAQIQGFLMLHRKNPLDMASYVDSFLESIKIEAKEIASAAEAEALSISGDGLVKAKQ</sequence>
<dbReference type="SMART" id="SM00382">
    <property type="entry name" value="AAA"/>
    <property type="match status" value="2"/>
</dbReference>
<evidence type="ECO:0000256" key="4">
    <source>
        <dbReference type="ARBA" id="ARBA00022741"/>
    </source>
</evidence>
<accession>A0A507C8T5</accession>
<keyword evidence="10" id="KW-0472">Membrane</keyword>
<dbReference type="Proteomes" id="UP000319731">
    <property type="component" value="Unassembled WGS sequence"/>
</dbReference>